<gene>
    <name evidence="4" type="ORF">SPLIT_LOCUS5806</name>
</gene>
<dbReference type="Proteomes" id="UP001153321">
    <property type="component" value="Chromosome 20"/>
</dbReference>
<dbReference type="GO" id="GO:0140359">
    <property type="term" value="F:ABC-type transporter activity"/>
    <property type="evidence" value="ECO:0007669"/>
    <property type="project" value="InterPro"/>
</dbReference>
<evidence type="ECO:0000313" key="5">
    <source>
        <dbReference type="Proteomes" id="UP001153321"/>
    </source>
</evidence>
<evidence type="ECO:0000256" key="3">
    <source>
        <dbReference type="SAM" id="Phobius"/>
    </source>
</evidence>
<dbReference type="GO" id="GO:0005319">
    <property type="term" value="F:lipid transporter activity"/>
    <property type="evidence" value="ECO:0007669"/>
    <property type="project" value="TreeGrafter"/>
</dbReference>
<proteinExistence type="predicted"/>
<keyword evidence="3" id="KW-0812">Transmembrane</keyword>
<dbReference type="InterPro" id="IPR026082">
    <property type="entry name" value="ABCA"/>
</dbReference>
<dbReference type="EMBL" id="LR824551">
    <property type="protein sequence ID" value="CAH1640450.1"/>
    <property type="molecule type" value="Genomic_DNA"/>
</dbReference>
<reference evidence="4" key="1">
    <citation type="submission" date="2022-02" db="EMBL/GenBank/DDBJ databases">
        <authorList>
            <person name="King R."/>
        </authorList>
    </citation>
    <scope>NUCLEOTIDE SEQUENCE</scope>
</reference>
<keyword evidence="2" id="KW-0677">Repeat</keyword>
<feature type="transmembrane region" description="Helical" evidence="3">
    <location>
        <begin position="221"/>
        <end position="242"/>
    </location>
</feature>
<dbReference type="GO" id="GO:0016020">
    <property type="term" value="C:membrane"/>
    <property type="evidence" value="ECO:0007669"/>
    <property type="project" value="InterPro"/>
</dbReference>
<feature type="transmembrane region" description="Helical" evidence="3">
    <location>
        <begin position="298"/>
        <end position="323"/>
    </location>
</feature>
<dbReference type="PANTHER" id="PTHR19229">
    <property type="entry name" value="ATP-BINDING CASSETTE TRANSPORTER SUBFAMILY A ABCA"/>
    <property type="match status" value="1"/>
</dbReference>
<keyword evidence="5" id="KW-1185">Reference proteome</keyword>
<name>A0A9P0N5C0_SPOLI</name>
<protein>
    <submittedName>
        <fullName evidence="4">Uncharacterized protein</fullName>
    </submittedName>
</protein>
<dbReference type="PANTHER" id="PTHR19229:SF36">
    <property type="entry name" value="ATP-BINDING CASSETTE SUB-FAMILY A MEMBER 2"/>
    <property type="match status" value="1"/>
</dbReference>
<keyword evidence="3" id="KW-1133">Transmembrane helix</keyword>
<keyword evidence="1" id="KW-0813">Transport</keyword>
<feature type="transmembrane region" description="Helical" evidence="3">
    <location>
        <begin position="358"/>
        <end position="375"/>
    </location>
</feature>
<feature type="transmembrane region" description="Helical" evidence="3">
    <location>
        <begin position="401"/>
        <end position="425"/>
    </location>
</feature>
<accession>A0A9P0N5C0</accession>
<evidence type="ECO:0000256" key="1">
    <source>
        <dbReference type="ARBA" id="ARBA00022448"/>
    </source>
</evidence>
<evidence type="ECO:0000313" key="4">
    <source>
        <dbReference type="EMBL" id="CAH1640450.1"/>
    </source>
</evidence>
<evidence type="ECO:0000256" key="2">
    <source>
        <dbReference type="ARBA" id="ARBA00022737"/>
    </source>
</evidence>
<dbReference type="AlphaFoldDB" id="A0A9P0N5C0"/>
<feature type="transmembrane region" description="Helical" evidence="3">
    <location>
        <begin position="335"/>
        <end position="351"/>
    </location>
</feature>
<keyword evidence="3" id="KW-0472">Membrane</keyword>
<feature type="transmembrane region" description="Helical" evidence="3">
    <location>
        <begin position="39"/>
        <end position="55"/>
    </location>
</feature>
<organism evidence="4 5">
    <name type="scientific">Spodoptera littoralis</name>
    <name type="common">Egyptian cotton leafworm</name>
    <dbReference type="NCBI Taxonomy" id="7109"/>
    <lineage>
        <taxon>Eukaryota</taxon>
        <taxon>Metazoa</taxon>
        <taxon>Ecdysozoa</taxon>
        <taxon>Arthropoda</taxon>
        <taxon>Hexapoda</taxon>
        <taxon>Insecta</taxon>
        <taxon>Pterygota</taxon>
        <taxon>Neoptera</taxon>
        <taxon>Endopterygota</taxon>
        <taxon>Lepidoptera</taxon>
        <taxon>Glossata</taxon>
        <taxon>Ditrysia</taxon>
        <taxon>Noctuoidea</taxon>
        <taxon>Noctuidae</taxon>
        <taxon>Amphipyrinae</taxon>
        <taxon>Spodoptera</taxon>
    </lineage>
</organism>
<feature type="transmembrane region" description="Helical" evidence="3">
    <location>
        <begin position="262"/>
        <end position="286"/>
    </location>
</feature>
<sequence>MLILRRKAKDYKKQVCIPLLVLMWKYAIARSHRSCHSFWEIFSGISVFLLLFFVYQTTKSARFEPNFNESVVRVFFTPDNSYTRRLINRAANYLAQNEMETGTNRQWRFEGFKYPLDEKKFNTSQDVVVVDFKSNSTNTPLDYSIDAGTRLQDNKFNKAIKGYFRSFVPPEKVAPPHMGLLQWAIDKSYIEQRIGKVIVQTVSLITIPKYISEELHTLHKFMILCTIIAPMPFFLSHSATLIMERRSGLRELMKMSGICADILRFSHILETLVIGILYCLPVVFLLKATAEPILPNSNSLIIAFTIVLHYVNTMSLSFITTAISQDFHHADCVGFMLYMSTFILDCLWYSYKRSYKLLAYLACIILPHAPVYLFWDEVLYLESIGVGSRFRNVYSRHSDNLLPVASVWVFFYIHLAFITSLAWYLDLVRPGPFGVSKRWNFLFKRSYWFSHKIKRRIVTLPETYLAKRDEKYFEKLPQHAAISIQIYNVSKVLRSKKTIIMTTSCLEEAYALGDRIVILQNGALKCHGSPTFLKDAIGMSFSLSITIKDGTQMMKLKETVEDIIPNLRCRIEDMRNVVFSLPTKETQNFPKVFRTLEEKKEDLGIQLIDVGMFMEEVFME</sequence>